<dbReference type="WBParaSite" id="JU765_v2.g8400.t1">
    <property type="protein sequence ID" value="JU765_v2.g8400.t1"/>
    <property type="gene ID" value="JU765_v2.g8400"/>
</dbReference>
<organism evidence="1 2">
    <name type="scientific">Panagrolaimus sp. JU765</name>
    <dbReference type="NCBI Taxonomy" id="591449"/>
    <lineage>
        <taxon>Eukaryota</taxon>
        <taxon>Metazoa</taxon>
        <taxon>Ecdysozoa</taxon>
        <taxon>Nematoda</taxon>
        <taxon>Chromadorea</taxon>
        <taxon>Rhabditida</taxon>
        <taxon>Tylenchina</taxon>
        <taxon>Panagrolaimomorpha</taxon>
        <taxon>Panagrolaimoidea</taxon>
        <taxon>Panagrolaimidae</taxon>
        <taxon>Panagrolaimus</taxon>
    </lineage>
</organism>
<dbReference type="Proteomes" id="UP000887576">
    <property type="component" value="Unplaced"/>
</dbReference>
<sequence length="277" mass="31700">MPANEDLGSAIDVTLCLFSPETNYRRGNDKSLRIPSTGPSTISIASEFLFIHPSIEVEHVSDHSNSVVEIPQLIHQPVQRSVPQEKVFPYRVPTENELRMFARQLQLDFHRYVYSNTTPHPNILRSKVLKIEIMPGTGHCGFHSLSYILTGNPWNHWAIRAAILRKLQQFDMPNFDGCWGGVQNRIAVHLEAMKIFQTNPQSAVPQALWMTDGDIQAFACLMHINILTAKNCARNPWDFCNPSTVFDFHFRQFNPYIPTFLLDFRKGNHFDVVLNVV</sequence>
<evidence type="ECO:0000313" key="1">
    <source>
        <dbReference type="Proteomes" id="UP000887576"/>
    </source>
</evidence>
<proteinExistence type="predicted"/>
<name>A0AC34RNA9_9BILA</name>
<reference evidence="2" key="1">
    <citation type="submission" date="2022-11" db="UniProtKB">
        <authorList>
            <consortium name="WormBaseParasite"/>
        </authorList>
    </citation>
    <scope>IDENTIFICATION</scope>
</reference>
<evidence type="ECO:0000313" key="2">
    <source>
        <dbReference type="WBParaSite" id="JU765_v2.g8400.t1"/>
    </source>
</evidence>
<accession>A0AC34RNA9</accession>
<protein>
    <submittedName>
        <fullName evidence="2">OTU domain-containing protein</fullName>
    </submittedName>
</protein>